<dbReference type="InterPro" id="IPR045314">
    <property type="entry name" value="bZIP_plant_GBF1"/>
</dbReference>
<evidence type="ECO:0000256" key="4">
    <source>
        <dbReference type="ARBA" id="ARBA00023125"/>
    </source>
</evidence>
<evidence type="ECO:0000256" key="3">
    <source>
        <dbReference type="ARBA" id="ARBA00023015"/>
    </source>
</evidence>
<dbReference type="KEGG" id="cmo:103492232"/>
<keyword evidence="3" id="KW-0805">Transcription regulation</keyword>
<evidence type="ECO:0000256" key="7">
    <source>
        <dbReference type="SAM" id="Coils"/>
    </source>
</evidence>
<dbReference type="InterPro" id="IPR046347">
    <property type="entry name" value="bZIP_sf"/>
</dbReference>
<keyword evidence="5" id="KW-0804">Transcription</keyword>
<evidence type="ECO:0000256" key="8">
    <source>
        <dbReference type="SAM" id="MobiDB-lite"/>
    </source>
</evidence>
<dbReference type="GO" id="GO:0046983">
    <property type="term" value="F:protein dimerization activity"/>
    <property type="evidence" value="ECO:0007669"/>
    <property type="project" value="UniProtKB-ARBA"/>
</dbReference>
<dbReference type="Pfam" id="PF00170">
    <property type="entry name" value="bZIP_1"/>
    <property type="match status" value="1"/>
</dbReference>
<feature type="compositionally biased region" description="Basic and acidic residues" evidence="8">
    <location>
        <begin position="65"/>
        <end position="81"/>
    </location>
</feature>
<keyword evidence="4" id="KW-0238">DNA-binding</keyword>
<dbReference type="PANTHER" id="PTHR46408">
    <property type="entry name" value="BASIC LEUCINE ZIPPER 63"/>
    <property type="match status" value="1"/>
</dbReference>
<dbReference type="GO" id="GO:0003677">
    <property type="term" value="F:DNA binding"/>
    <property type="evidence" value="ECO:0007669"/>
    <property type="project" value="UniProtKB-KW"/>
</dbReference>
<dbReference type="eggNOG" id="ENOG502QS0A">
    <property type="taxonomic scope" value="Eukaryota"/>
</dbReference>
<dbReference type="Gene3D" id="1.20.5.170">
    <property type="match status" value="1"/>
</dbReference>
<feature type="region of interest" description="Disordered" evidence="8">
    <location>
        <begin position="364"/>
        <end position="383"/>
    </location>
</feature>
<dbReference type="Pfam" id="PF12498">
    <property type="entry name" value="bZIP_C"/>
    <property type="match status" value="1"/>
</dbReference>
<dbReference type="RefSeq" id="XP_008450742.2">
    <property type="nucleotide sequence ID" value="XM_008452520.3"/>
</dbReference>
<dbReference type="CDD" id="cd14702">
    <property type="entry name" value="bZIP_plant_GBF1"/>
    <property type="match status" value="1"/>
</dbReference>
<feature type="region of interest" description="Disordered" evidence="8">
    <location>
        <begin position="47"/>
        <end position="100"/>
    </location>
</feature>
<name>A0A1S3BPV6_CUCME</name>
<dbReference type="PROSITE" id="PS00036">
    <property type="entry name" value="BZIP_BASIC"/>
    <property type="match status" value="1"/>
</dbReference>
<dbReference type="InterPro" id="IPR004827">
    <property type="entry name" value="bZIP"/>
</dbReference>
<feature type="compositionally biased region" description="Acidic residues" evidence="8">
    <location>
        <begin position="184"/>
        <end position="198"/>
    </location>
</feature>
<feature type="compositionally biased region" description="Polar residues" evidence="8">
    <location>
        <begin position="329"/>
        <end position="339"/>
    </location>
</feature>
<feature type="compositionally biased region" description="Polar residues" evidence="8">
    <location>
        <begin position="369"/>
        <end position="383"/>
    </location>
</feature>
<comment type="similarity">
    <text evidence="2">Belongs to the bZIP family.</text>
</comment>
<feature type="compositionally biased region" description="Polar residues" evidence="8">
    <location>
        <begin position="172"/>
        <end position="181"/>
    </location>
</feature>
<keyword evidence="7" id="KW-0175">Coiled coil</keyword>
<protein>
    <submittedName>
        <fullName evidence="11 12">Light-inducible protein CPRF2-like</fullName>
    </submittedName>
</protein>
<evidence type="ECO:0000313" key="10">
    <source>
        <dbReference type="Proteomes" id="UP001652600"/>
    </source>
</evidence>
<dbReference type="SUPFAM" id="SSF57959">
    <property type="entry name" value="Leucine zipper domain"/>
    <property type="match status" value="1"/>
</dbReference>
<dbReference type="Gramene" id="MELO3C015377.2.1">
    <property type="protein sequence ID" value="MELO3C015377.2.1"/>
    <property type="gene ID" value="MELO3C015377.2"/>
</dbReference>
<dbReference type="GO" id="GO:0005634">
    <property type="term" value="C:nucleus"/>
    <property type="evidence" value="ECO:0007669"/>
    <property type="project" value="UniProtKB-SubCell"/>
</dbReference>
<dbReference type="SMR" id="A0A1S3BPV6"/>
<comment type="subcellular location">
    <subcellularLocation>
        <location evidence="1">Nucleus</location>
    </subcellularLocation>
</comment>
<dbReference type="PROSITE" id="PS50217">
    <property type="entry name" value="BZIP"/>
    <property type="match status" value="1"/>
</dbReference>
<feature type="coiled-coil region" evidence="7">
    <location>
        <begin position="215"/>
        <end position="291"/>
    </location>
</feature>
<dbReference type="GeneID" id="103492232"/>
<evidence type="ECO:0000256" key="6">
    <source>
        <dbReference type="ARBA" id="ARBA00023242"/>
    </source>
</evidence>
<evidence type="ECO:0000313" key="11">
    <source>
        <dbReference type="RefSeq" id="XP_008450742.2"/>
    </source>
</evidence>
<organism evidence="10 12">
    <name type="scientific">Cucumis melo</name>
    <name type="common">Muskmelon</name>
    <dbReference type="NCBI Taxonomy" id="3656"/>
    <lineage>
        <taxon>Eukaryota</taxon>
        <taxon>Viridiplantae</taxon>
        <taxon>Streptophyta</taxon>
        <taxon>Embryophyta</taxon>
        <taxon>Tracheophyta</taxon>
        <taxon>Spermatophyta</taxon>
        <taxon>Magnoliopsida</taxon>
        <taxon>eudicotyledons</taxon>
        <taxon>Gunneridae</taxon>
        <taxon>Pentapetalae</taxon>
        <taxon>rosids</taxon>
        <taxon>fabids</taxon>
        <taxon>Cucurbitales</taxon>
        <taxon>Cucurbitaceae</taxon>
        <taxon>Benincaseae</taxon>
        <taxon>Cucumis</taxon>
    </lineage>
</organism>
<accession>A0A1S3BPV6</accession>
<dbReference type="PANTHER" id="PTHR46408:SF10">
    <property type="entry name" value="BASIC LEUCINE ZIPPER 63"/>
    <property type="match status" value="1"/>
</dbReference>
<evidence type="ECO:0000256" key="1">
    <source>
        <dbReference type="ARBA" id="ARBA00004123"/>
    </source>
</evidence>
<feature type="region of interest" description="Disordered" evidence="8">
    <location>
        <begin position="172"/>
        <end position="204"/>
    </location>
</feature>
<keyword evidence="10" id="KW-1185">Reference proteome</keyword>
<dbReference type="RefSeq" id="XP_008450743.2">
    <property type="nucleotide sequence ID" value="XM_008452521.3"/>
</dbReference>
<feature type="region of interest" description="Disordered" evidence="8">
    <location>
        <begin position="143"/>
        <end position="162"/>
    </location>
</feature>
<evidence type="ECO:0000256" key="2">
    <source>
        <dbReference type="ARBA" id="ARBA00007163"/>
    </source>
</evidence>
<proteinExistence type="inferred from homology"/>
<dbReference type="SMART" id="SM00338">
    <property type="entry name" value="BRLZ"/>
    <property type="match status" value="1"/>
</dbReference>
<sequence>MMDRVLFSVDGISDQFWPSPDPPKESSKLNRSASEWSFRRFLQEAASVSDSSISPPPASPSNAVEVKESGEKLKRNWEKQSIRNNGEIEEERMKSSGGDSEEYRAFLKSKLNLACAAVALCRGSFRKNQDSCASSTLAQNESQASASHLPSQSPSKGISCSPCVQKKDGIQVSSANISSSREQTDEEDDVEGENDMNEQMDPASAKRIRRMLSNRESARRSRKRKQAHLTELETKVAELRLENSTLLKRFSDISQKYNEAAVNNRVLKADLETLRAKVQMAEETVKRITGTKSMFHAMSEVSSISIQSFEGSPSEISTDAHNSHIADISSANIQKNSPEMATVPRNKMARTASLRRVASLEHLQKRIRGNSSTCHPSGKGDQQ</sequence>
<dbReference type="Proteomes" id="UP001652600">
    <property type="component" value="Chromosome 2"/>
</dbReference>
<feature type="compositionally biased region" description="Polar residues" evidence="8">
    <location>
        <begin position="143"/>
        <end position="158"/>
    </location>
</feature>
<dbReference type="InterPro" id="IPR020983">
    <property type="entry name" value="Basic_leucine-zipper_C"/>
</dbReference>
<dbReference type="AlphaFoldDB" id="A0A1S3BPV6"/>
<dbReference type="GO" id="GO:0003700">
    <property type="term" value="F:DNA-binding transcription factor activity"/>
    <property type="evidence" value="ECO:0007669"/>
    <property type="project" value="InterPro"/>
</dbReference>
<evidence type="ECO:0000313" key="12">
    <source>
        <dbReference type="RefSeq" id="XP_008450743.2"/>
    </source>
</evidence>
<gene>
    <name evidence="11 12" type="primary">LOC103492232</name>
</gene>
<keyword evidence="6" id="KW-0539">Nucleus</keyword>
<feature type="region of interest" description="Disordered" evidence="8">
    <location>
        <begin position="9"/>
        <end position="31"/>
    </location>
</feature>
<reference evidence="10 11" key="1">
    <citation type="submission" date="2025-05" db="UniProtKB">
        <authorList>
            <consortium name="RefSeq"/>
        </authorList>
    </citation>
    <scope>NUCLEOTIDE SEQUENCE [LARGE SCALE GENOMIC DNA]</scope>
    <source>
        <tissue evidence="11 12">Stem</tissue>
    </source>
</reference>
<evidence type="ECO:0000256" key="5">
    <source>
        <dbReference type="ARBA" id="ARBA00023163"/>
    </source>
</evidence>
<feature type="region of interest" description="Disordered" evidence="8">
    <location>
        <begin position="329"/>
        <end position="349"/>
    </location>
</feature>
<evidence type="ECO:0000259" key="9">
    <source>
        <dbReference type="PROSITE" id="PS50217"/>
    </source>
</evidence>
<feature type="domain" description="BZIP" evidence="9">
    <location>
        <begin position="204"/>
        <end position="259"/>
    </location>
</feature>